<evidence type="ECO:0000256" key="2">
    <source>
        <dbReference type="SAM" id="MobiDB-lite"/>
    </source>
</evidence>
<feature type="region of interest" description="Disordered" evidence="2">
    <location>
        <begin position="1"/>
        <end position="20"/>
    </location>
</feature>
<dbReference type="EMBL" id="AEGP01000046">
    <property type="protein sequence ID" value="EGG41860.1"/>
    <property type="molecule type" value="Genomic_DNA"/>
</dbReference>
<sequence>MNKIVTDIGLRPPLPPGQRRHQVQLDHGFRKYFNTMMRRAKIDYLDKEDMMGHKIGLEKHYERYNEEDFERFSEYQKAIPFLTISDDERIKIENQKLKEEKSELEKRIPSLVSEAVARIKDELIQNGWKDKQS</sequence>
<accession>F3KLC4</accession>
<dbReference type="AlphaFoldDB" id="F3KLC4"/>
<comment type="caution">
    <text evidence="3">The sequence shown here is derived from an EMBL/GenBank/DDBJ whole genome shotgun (WGS) entry which is preliminary data.</text>
</comment>
<proteinExistence type="predicted"/>
<evidence type="ECO:0000313" key="3">
    <source>
        <dbReference type="EMBL" id="EGG41860.1"/>
    </source>
</evidence>
<feature type="coiled-coil region" evidence="1">
    <location>
        <begin position="87"/>
        <end position="114"/>
    </location>
</feature>
<dbReference type="HOGENOM" id="CLU_1901833_0_0_2"/>
<organism evidence="3">
    <name type="scientific">Candidatus Nitrosarchaeum limnium SFB1</name>
    <dbReference type="NCBI Taxonomy" id="886738"/>
    <lineage>
        <taxon>Archaea</taxon>
        <taxon>Nitrososphaerota</taxon>
        <taxon>Nitrososphaeria</taxon>
        <taxon>Nitrosopumilales</taxon>
        <taxon>Nitrosopumilaceae</taxon>
        <taxon>Nitrosarchaeum</taxon>
    </lineage>
</organism>
<name>F3KLC4_9ARCH</name>
<dbReference type="Proteomes" id="UP000004348">
    <property type="component" value="Chromosome"/>
</dbReference>
<reference evidence="3" key="1">
    <citation type="journal article" date="2011" name="PLoS ONE">
        <title>Genome of a low-salinity ammonia-oxidizing archaeon determined by single-cell and metagenomic analysis.</title>
        <authorList>
            <person name="Blainey P.C."/>
            <person name="Mosier A.C."/>
            <person name="Potanina A."/>
            <person name="Francis C.A."/>
            <person name="Quake S.R."/>
        </authorList>
    </citation>
    <scope>NUCLEOTIDE SEQUENCE [LARGE SCALE GENOMIC DNA]</scope>
    <source>
        <strain evidence="3">SFB1</strain>
    </source>
</reference>
<dbReference type="PATRIC" id="fig|886738.10.peg.1430"/>
<protein>
    <submittedName>
        <fullName evidence="3">Uncharacterized protein</fullName>
    </submittedName>
</protein>
<gene>
    <name evidence="3" type="ORF">Nlim_1303</name>
</gene>
<keyword evidence="1" id="KW-0175">Coiled coil</keyword>
<evidence type="ECO:0000256" key="1">
    <source>
        <dbReference type="SAM" id="Coils"/>
    </source>
</evidence>